<evidence type="ECO:0000313" key="7">
    <source>
        <dbReference type="EMBL" id="KAF5196922.1"/>
    </source>
</evidence>
<evidence type="ECO:0000259" key="6">
    <source>
        <dbReference type="PROSITE" id="PS50089"/>
    </source>
</evidence>
<organism evidence="7 8">
    <name type="scientific">Thalictrum thalictroides</name>
    <name type="common">Rue-anemone</name>
    <name type="synonym">Anemone thalictroides</name>
    <dbReference type="NCBI Taxonomy" id="46969"/>
    <lineage>
        <taxon>Eukaryota</taxon>
        <taxon>Viridiplantae</taxon>
        <taxon>Streptophyta</taxon>
        <taxon>Embryophyta</taxon>
        <taxon>Tracheophyta</taxon>
        <taxon>Spermatophyta</taxon>
        <taxon>Magnoliopsida</taxon>
        <taxon>Ranunculales</taxon>
        <taxon>Ranunculaceae</taxon>
        <taxon>Thalictroideae</taxon>
        <taxon>Thalictrum</taxon>
    </lineage>
</organism>
<dbReference type="GO" id="GO:0061630">
    <property type="term" value="F:ubiquitin protein ligase activity"/>
    <property type="evidence" value="ECO:0007669"/>
    <property type="project" value="TreeGrafter"/>
</dbReference>
<dbReference type="GO" id="GO:0016567">
    <property type="term" value="P:protein ubiquitination"/>
    <property type="evidence" value="ECO:0007669"/>
    <property type="project" value="TreeGrafter"/>
</dbReference>
<name>A0A7J6WLD2_THATH</name>
<evidence type="ECO:0000256" key="4">
    <source>
        <dbReference type="PROSITE-ProRule" id="PRU00175"/>
    </source>
</evidence>
<comment type="caution">
    <text evidence="7">The sequence shown here is derived from an EMBL/GenBank/DDBJ whole genome shotgun (WGS) entry which is preliminary data.</text>
</comment>
<reference evidence="7 8" key="1">
    <citation type="submission" date="2020-06" db="EMBL/GenBank/DDBJ databases">
        <title>Transcriptomic and genomic resources for Thalictrum thalictroides and T. hernandezii: Facilitating candidate gene discovery in an emerging model plant lineage.</title>
        <authorList>
            <person name="Arias T."/>
            <person name="Riano-Pachon D.M."/>
            <person name="Di Stilio V.S."/>
        </authorList>
    </citation>
    <scope>NUCLEOTIDE SEQUENCE [LARGE SCALE GENOMIC DNA]</scope>
    <source>
        <strain evidence="8">cv. WT478/WT964</strain>
        <tissue evidence="7">Leaves</tissue>
    </source>
</reference>
<proteinExistence type="predicted"/>
<dbReference type="SUPFAM" id="SSF57850">
    <property type="entry name" value="RING/U-box"/>
    <property type="match status" value="1"/>
</dbReference>
<keyword evidence="3" id="KW-0862">Zinc</keyword>
<evidence type="ECO:0000256" key="1">
    <source>
        <dbReference type="ARBA" id="ARBA00022723"/>
    </source>
</evidence>
<dbReference type="GO" id="GO:0005737">
    <property type="term" value="C:cytoplasm"/>
    <property type="evidence" value="ECO:0007669"/>
    <property type="project" value="TreeGrafter"/>
</dbReference>
<dbReference type="PROSITE" id="PS50089">
    <property type="entry name" value="ZF_RING_2"/>
    <property type="match status" value="1"/>
</dbReference>
<protein>
    <recommendedName>
        <fullName evidence="6">RING-type domain-containing protein</fullName>
    </recommendedName>
</protein>
<dbReference type="GO" id="GO:0008270">
    <property type="term" value="F:zinc ion binding"/>
    <property type="evidence" value="ECO:0007669"/>
    <property type="project" value="UniProtKB-KW"/>
</dbReference>
<accession>A0A7J6WLD2</accession>
<dbReference type="PANTHER" id="PTHR15710">
    <property type="entry name" value="E3 UBIQUITIN-PROTEIN LIGASE PRAJA"/>
    <property type="match status" value="1"/>
</dbReference>
<dbReference type="EMBL" id="JABWDY010015348">
    <property type="protein sequence ID" value="KAF5196922.1"/>
    <property type="molecule type" value="Genomic_DNA"/>
</dbReference>
<gene>
    <name evidence="7" type="ORF">FRX31_013490</name>
</gene>
<evidence type="ECO:0000256" key="3">
    <source>
        <dbReference type="ARBA" id="ARBA00022833"/>
    </source>
</evidence>
<feature type="coiled-coil region" evidence="5">
    <location>
        <begin position="175"/>
        <end position="202"/>
    </location>
</feature>
<sequence>MVVHHEHYSHCEEVKLLDLTNDEYVIEEDDDAELLLRFVINQRDFHEKDGEILNEVSEEIIHGFKIDMEELLNNEILQELFQQDYLLITTDFKHLVDFDILQDFVRDMLIEIGNNTLKDTNHLFLHNSVERLHKDISVQIYNLFKSTGGATIVIHLEVVNMHCYENIQEYHVSQMEALLRTMVLLDNQLSEYEEEVIQLVQSASMEMVQPADDQPKGASRASIDGLERIKYKSEDCKQVTSCSVCCEEFMIEEEIRKMPCSSAHIFHADCIQKWLEINHICPVCRYQMPTE</sequence>
<keyword evidence="2 4" id="KW-0863">Zinc-finger</keyword>
<evidence type="ECO:0000256" key="5">
    <source>
        <dbReference type="SAM" id="Coils"/>
    </source>
</evidence>
<dbReference type="InterPro" id="IPR013083">
    <property type="entry name" value="Znf_RING/FYVE/PHD"/>
</dbReference>
<keyword evidence="1" id="KW-0479">Metal-binding</keyword>
<feature type="domain" description="RING-type" evidence="6">
    <location>
        <begin position="242"/>
        <end position="285"/>
    </location>
</feature>
<dbReference type="InterPro" id="IPR001841">
    <property type="entry name" value="Znf_RING"/>
</dbReference>
<evidence type="ECO:0000313" key="8">
    <source>
        <dbReference type="Proteomes" id="UP000554482"/>
    </source>
</evidence>
<dbReference type="Gene3D" id="3.30.40.10">
    <property type="entry name" value="Zinc/RING finger domain, C3HC4 (zinc finger)"/>
    <property type="match status" value="1"/>
</dbReference>
<evidence type="ECO:0000256" key="2">
    <source>
        <dbReference type="ARBA" id="ARBA00022771"/>
    </source>
</evidence>
<dbReference type="Proteomes" id="UP000554482">
    <property type="component" value="Unassembled WGS sequence"/>
</dbReference>
<dbReference type="OrthoDB" id="982251at2759"/>
<keyword evidence="8" id="KW-1185">Reference proteome</keyword>
<dbReference type="AlphaFoldDB" id="A0A7J6WLD2"/>
<dbReference type="Pfam" id="PF13639">
    <property type="entry name" value="zf-RING_2"/>
    <property type="match status" value="1"/>
</dbReference>
<dbReference type="PANTHER" id="PTHR15710:SF196">
    <property type="entry name" value="F6A14.12 PROTEIN-RELATED"/>
    <property type="match status" value="1"/>
</dbReference>
<keyword evidence="5" id="KW-0175">Coiled coil</keyword>